<name>A0ABU1JN88_9PROT</name>
<dbReference type="Gene3D" id="2.150.10.10">
    <property type="entry name" value="Serralysin-like metalloprotease, C-terminal"/>
    <property type="match status" value="5"/>
</dbReference>
<organism evidence="3 4">
    <name type="scientific">Inquilinus ginsengisoli</name>
    <dbReference type="NCBI Taxonomy" id="363840"/>
    <lineage>
        <taxon>Bacteria</taxon>
        <taxon>Pseudomonadati</taxon>
        <taxon>Pseudomonadota</taxon>
        <taxon>Alphaproteobacteria</taxon>
        <taxon>Rhodospirillales</taxon>
        <taxon>Rhodospirillaceae</taxon>
        <taxon>Inquilinus</taxon>
    </lineage>
</organism>
<evidence type="ECO:0000256" key="2">
    <source>
        <dbReference type="ARBA" id="ARBA00022525"/>
    </source>
</evidence>
<dbReference type="InterPro" id="IPR011049">
    <property type="entry name" value="Serralysin-like_metalloprot_C"/>
</dbReference>
<dbReference type="Pfam" id="PF00353">
    <property type="entry name" value="HemolysinCabind"/>
    <property type="match status" value="8"/>
</dbReference>
<dbReference type="InterPro" id="IPR001343">
    <property type="entry name" value="Hemolysn_Ca-bd"/>
</dbReference>
<dbReference type="EMBL" id="JAVDPW010000003">
    <property type="protein sequence ID" value="MDR6289782.1"/>
    <property type="molecule type" value="Genomic_DNA"/>
</dbReference>
<gene>
    <name evidence="3" type="ORF">E9232_002297</name>
</gene>
<dbReference type="PRINTS" id="PR00313">
    <property type="entry name" value="CABNDNGRPT"/>
</dbReference>
<dbReference type="SUPFAM" id="SSF51120">
    <property type="entry name" value="beta-Roll"/>
    <property type="match status" value="5"/>
</dbReference>
<accession>A0ABU1JN88</accession>
<proteinExistence type="predicted"/>
<evidence type="ECO:0000313" key="4">
    <source>
        <dbReference type="Proteomes" id="UP001262410"/>
    </source>
</evidence>
<dbReference type="PANTHER" id="PTHR38340:SF1">
    <property type="entry name" value="S-LAYER PROTEIN"/>
    <property type="match status" value="1"/>
</dbReference>
<dbReference type="Proteomes" id="UP001262410">
    <property type="component" value="Unassembled WGS sequence"/>
</dbReference>
<dbReference type="PROSITE" id="PS00330">
    <property type="entry name" value="HEMOLYSIN_CALCIUM"/>
    <property type="match status" value="4"/>
</dbReference>
<dbReference type="InterPro" id="IPR050557">
    <property type="entry name" value="RTX_toxin/Mannuronan_C5-epim"/>
</dbReference>
<dbReference type="RefSeq" id="WP_309794069.1">
    <property type="nucleotide sequence ID" value="NZ_JAVDPW010000003.1"/>
</dbReference>
<reference evidence="3 4" key="1">
    <citation type="submission" date="2023-07" db="EMBL/GenBank/DDBJ databases">
        <title>Sorghum-associated microbial communities from plants grown in Nebraska, USA.</title>
        <authorList>
            <person name="Schachtman D."/>
        </authorList>
    </citation>
    <scope>NUCLEOTIDE SEQUENCE [LARGE SCALE GENOMIC DNA]</scope>
    <source>
        <strain evidence="3 4">584</strain>
    </source>
</reference>
<comment type="caution">
    <text evidence="3">The sequence shown here is derived from an EMBL/GenBank/DDBJ whole genome shotgun (WGS) entry which is preliminary data.</text>
</comment>
<evidence type="ECO:0000313" key="3">
    <source>
        <dbReference type="EMBL" id="MDR6289782.1"/>
    </source>
</evidence>
<comment type="subcellular location">
    <subcellularLocation>
        <location evidence="1">Secreted</location>
    </subcellularLocation>
</comment>
<protein>
    <submittedName>
        <fullName evidence="3">Ca2+-binding RTX toxin-like protein</fullName>
    </submittedName>
</protein>
<keyword evidence="4" id="KW-1185">Reference proteome</keyword>
<dbReference type="InterPro" id="IPR018511">
    <property type="entry name" value="Hemolysin-typ_Ca-bd_CS"/>
</dbReference>
<evidence type="ECO:0000256" key="1">
    <source>
        <dbReference type="ARBA" id="ARBA00004613"/>
    </source>
</evidence>
<keyword evidence="2" id="KW-0964">Secreted</keyword>
<sequence length="852" mass="85537">MAIFRGTAAADRILGGAEADQILGLEGNDRLYGMAGNDVIYGGPGDDGMVGGAGDDTYDVDSTGDVAAELPGEGIDRVRASVSHHLGANIEILILTGTADLFGIGNALDNTIVGNAGANTLAGGAGDDVLIGGGGNDVYEVDSTRDRVVEAAGEGDDRVRSSASYALDANIETLMLTGTADLNGFGNALDNTIVGTGGANVLNGGAGNDLLIGGAGNDVYDVNSYDDVVVERAGEGYDRVRASGGYQLGANVEELNLMGNADTNGSGNALDNTIVGNVAANLLSGEGGNDVLIGAGGDDQLSGNAGKDSLFGGDGNDTLYGDEGDDVLRGEAGADRLVGGVGNDIMAGGAGDDVYDLVAPGDIIVEAAGGGIDEVIVGYDYTLGAELENLTLTQYVRGIGNALNNVMRGGTYLDGGAGDDTLIGADTYVVDSVGDVVIHENSGFASGTIRASVSYTLPDYVKTLILTGSGNINGTGNALDNQIFGNAGLNILNGGAGDDTINVKPGDIVAGESYIGGAGWDELYVPFSFGPLDASGPVDFTQVSLSGIEVLGLNFQSATLTSAQLDVFKSLDSMFTISIANGGVVNLSDAISVVVSQFQLSDSGNILILPGGSAMFTTTVKGGAGNDVVISTADRGGFYGQGGDDVLSGTGTAEHWFDGGTGNDRMTGGSGDDHYEVDSSGDRVVELGGGGNDEVYSAASFTLGDNIETLVLTGNLAINAVGSAQNNLIVGNDAANTLRGAAGDDTLAGRGGADILIGGTGADLFDLRDGNGDTVVDFSHAQGDKLAFVWSGSTSYLGGGAFTAEGNSEVRFAAGQLFVDQNGDGVSDLTINMTGITSASQLQASDFTFLGF</sequence>
<dbReference type="PANTHER" id="PTHR38340">
    <property type="entry name" value="S-LAYER PROTEIN"/>
    <property type="match status" value="1"/>
</dbReference>